<evidence type="ECO:0000313" key="8">
    <source>
        <dbReference type="EMBL" id="MFD1889993.1"/>
    </source>
</evidence>
<dbReference type="RefSeq" id="WP_343872942.1">
    <property type="nucleotide sequence ID" value="NZ_BAAAIX010000013.1"/>
</dbReference>
<evidence type="ECO:0000256" key="4">
    <source>
        <dbReference type="ARBA" id="ARBA00022989"/>
    </source>
</evidence>
<feature type="transmembrane region" description="Helical" evidence="6">
    <location>
        <begin position="92"/>
        <end position="114"/>
    </location>
</feature>
<gene>
    <name evidence="8" type="ORF">ACFSCS_07285</name>
</gene>
<dbReference type="Proteomes" id="UP001597326">
    <property type="component" value="Unassembled WGS sequence"/>
</dbReference>
<evidence type="ECO:0000259" key="7">
    <source>
        <dbReference type="Pfam" id="PF01545"/>
    </source>
</evidence>
<evidence type="ECO:0000256" key="2">
    <source>
        <dbReference type="ARBA" id="ARBA00022448"/>
    </source>
</evidence>
<dbReference type="InterPro" id="IPR027469">
    <property type="entry name" value="Cation_efflux_TMD_sf"/>
</dbReference>
<keyword evidence="5 6" id="KW-0472">Membrane</keyword>
<dbReference type="PANTHER" id="PTHR43840:SF15">
    <property type="entry name" value="MITOCHONDRIAL METAL TRANSPORTER 1-RELATED"/>
    <property type="match status" value="1"/>
</dbReference>
<proteinExistence type="predicted"/>
<accession>A0ABW4RUK1</accession>
<protein>
    <submittedName>
        <fullName evidence="8">Cation transporter</fullName>
    </submittedName>
</protein>
<sequence length="316" mass="34806">MSTATFGSTRLPREQHRALKKAKRLQVISLVYLATAVSLVAAVMGSSQAMKAAWIEDCLSFLPPLAFLLAVRKVRREPDHEHPYGYHRAVGAAHLAASVALLALGGFMVVDSMMTLVRQEHPTISTIDLFGHTVWLGWVMMGALVYTGFPPVILGRMKLKLAEQLHDKVLYADADMNKADWSTAGGAMLGILGIGLGLWWADSVVATFIAASIVKDGWTNISNALSGLLDRQARTYDDSEDHPAIDQVRRFFAGLPWVDEVAVRMRDEGHVFHTEVFVVPVGEPSLQTLETARDRARELDWKLQDLQVVPVSELPA</sequence>
<keyword evidence="3 6" id="KW-0812">Transmembrane</keyword>
<dbReference type="Gene3D" id="1.20.1510.10">
    <property type="entry name" value="Cation efflux protein transmembrane domain"/>
    <property type="match status" value="1"/>
</dbReference>
<dbReference type="PANTHER" id="PTHR43840">
    <property type="entry name" value="MITOCHONDRIAL METAL TRANSPORTER 1-RELATED"/>
    <property type="match status" value="1"/>
</dbReference>
<dbReference type="EMBL" id="JBHUFZ010000016">
    <property type="protein sequence ID" value="MFD1889993.1"/>
    <property type="molecule type" value="Genomic_DNA"/>
</dbReference>
<keyword evidence="9" id="KW-1185">Reference proteome</keyword>
<reference evidence="9" key="1">
    <citation type="journal article" date="2019" name="Int. J. Syst. Evol. Microbiol.">
        <title>The Global Catalogue of Microorganisms (GCM) 10K type strain sequencing project: providing services to taxonomists for standard genome sequencing and annotation.</title>
        <authorList>
            <consortium name="The Broad Institute Genomics Platform"/>
            <consortium name="The Broad Institute Genome Sequencing Center for Infectious Disease"/>
            <person name="Wu L."/>
            <person name="Ma J."/>
        </authorList>
    </citation>
    <scope>NUCLEOTIDE SEQUENCE [LARGE SCALE GENOMIC DNA]</scope>
    <source>
        <strain evidence="9">CAIM 431</strain>
    </source>
</reference>
<evidence type="ECO:0000256" key="1">
    <source>
        <dbReference type="ARBA" id="ARBA00004141"/>
    </source>
</evidence>
<feature type="domain" description="Cation efflux protein transmembrane" evidence="7">
    <location>
        <begin position="27"/>
        <end position="229"/>
    </location>
</feature>
<comment type="caution">
    <text evidence="8">The sequence shown here is derived from an EMBL/GenBank/DDBJ whole genome shotgun (WGS) entry which is preliminary data.</text>
</comment>
<evidence type="ECO:0000256" key="5">
    <source>
        <dbReference type="ARBA" id="ARBA00023136"/>
    </source>
</evidence>
<evidence type="ECO:0000313" key="9">
    <source>
        <dbReference type="Proteomes" id="UP001597326"/>
    </source>
</evidence>
<feature type="transmembrane region" description="Helical" evidence="6">
    <location>
        <begin position="27"/>
        <end position="46"/>
    </location>
</feature>
<evidence type="ECO:0000256" key="3">
    <source>
        <dbReference type="ARBA" id="ARBA00022692"/>
    </source>
</evidence>
<keyword evidence="2" id="KW-0813">Transport</keyword>
<feature type="transmembrane region" description="Helical" evidence="6">
    <location>
        <begin position="52"/>
        <end position="71"/>
    </location>
</feature>
<dbReference type="InterPro" id="IPR058533">
    <property type="entry name" value="Cation_efflux_TM"/>
</dbReference>
<organism evidence="8 9">
    <name type="scientific">Luteococcus peritonei</name>
    <dbReference type="NCBI Taxonomy" id="88874"/>
    <lineage>
        <taxon>Bacteria</taxon>
        <taxon>Bacillati</taxon>
        <taxon>Actinomycetota</taxon>
        <taxon>Actinomycetes</taxon>
        <taxon>Propionibacteriales</taxon>
        <taxon>Propionibacteriaceae</taxon>
        <taxon>Luteococcus</taxon>
    </lineage>
</organism>
<dbReference type="SUPFAM" id="SSF161111">
    <property type="entry name" value="Cation efflux protein transmembrane domain-like"/>
    <property type="match status" value="1"/>
</dbReference>
<feature type="transmembrane region" description="Helical" evidence="6">
    <location>
        <begin position="134"/>
        <end position="154"/>
    </location>
</feature>
<dbReference type="InterPro" id="IPR050291">
    <property type="entry name" value="CDF_Transporter"/>
</dbReference>
<dbReference type="Pfam" id="PF01545">
    <property type="entry name" value="Cation_efflux"/>
    <property type="match status" value="1"/>
</dbReference>
<keyword evidence="4 6" id="KW-1133">Transmembrane helix</keyword>
<comment type="subcellular location">
    <subcellularLocation>
        <location evidence="1">Membrane</location>
        <topology evidence="1">Multi-pass membrane protein</topology>
    </subcellularLocation>
</comment>
<evidence type="ECO:0000256" key="6">
    <source>
        <dbReference type="SAM" id="Phobius"/>
    </source>
</evidence>
<name>A0ABW4RUK1_9ACTN</name>